<protein>
    <submittedName>
        <fullName evidence="2">Uncharacterized protein</fullName>
    </submittedName>
</protein>
<evidence type="ECO:0000313" key="3">
    <source>
        <dbReference type="Proteomes" id="UP000531231"/>
    </source>
</evidence>
<keyword evidence="1" id="KW-0732">Signal</keyword>
<evidence type="ECO:0000313" key="2">
    <source>
        <dbReference type="EMBL" id="MBB5090718.1"/>
    </source>
</evidence>
<evidence type="ECO:0000256" key="1">
    <source>
        <dbReference type="SAM" id="SignalP"/>
    </source>
</evidence>
<dbReference type="AlphaFoldDB" id="A0A7W8EPK2"/>
<proteinExistence type="predicted"/>
<organism evidence="2 3">
    <name type="scientific">Pseudochrobactrum saccharolyticum</name>
    <dbReference type="NCBI Taxonomy" id="354352"/>
    <lineage>
        <taxon>Bacteria</taxon>
        <taxon>Pseudomonadati</taxon>
        <taxon>Pseudomonadota</taxon>
        <taxon>Alphaproteobacteria</taxon>
        <taxon>Hyphomicrobiales</taxon>
        <taxon>Brucellaceae</taxon>
        <taxon>Pseudochrobactrum</taxon>
    </lineage>
</organism>
<feature type="chain" id="PRO_5031434255" evidence="1">
    <location>
        <begin position="36"/>
        <end position="257"/>
    </location>
</feature>
<feature type="signal peptide" evidence="1">
    <location>
        <begin position="1"/>
        <end position="35"/>
    </location>
</feature>
<dbReference type="RefSeq" id="WP_151159290.1">
    <property type="nucleotide sequence ID" value="NZ_JACHIL010000002.1"/>
</dbReference>
<gene>
    <name evidence="2" type="ORF">HNQ68_001242</name>
</gene>
<sequence>MSSSIHFKIAAFQFSSFKAVLVAATLIFASSPAISQNLSDGRICRVYEQDLRNLDYHTSLNARQAKRYQQLSQMQRQANSDARRYSCNPGPFSNGSASEECRYIRASQHRIESALQQISRAAATPQQRHLRQAIYTDMRRYNCRSPQELERLMKENRAVTTTRKRIKQTYKKPKTVRQAALQQPAVFVPAENITSTTDLIPVKATASVGKSPFSIPAAPAMKHTKAAEKSPPLIQEAVDYVPDPAIRRVGPAYFPAQ</sequence>
<comment type="caution">
    <text evidence="2">The sequence shown here is derived from an EMBL/GenBank/DDBJ whole genome shotgun (WGS) entry which is preliminary data.</text>
</comment>
<dbReference type="EMBL" id="JACHIL010000002">
    <property type="protein sequence ID" value="MBB5090718.1"/>
    <property type="molecule type" value="Genomic_DNA"/>
</dbReference>
<dbReference type="Proteomes" id="UP000531231">
    <property type="component" value="Unassembled WGS sequence"/>
</dbReference>
<keyword evidence="3" id="KW-1185">Reference proteome</keyword>
<accession>A0A7W8EPK2</accession>
<name>A0A7W8EPK2_9HYPH</name>
<reference evidence="2 3" key="1">
    <citation type="submission" date="2020-08" db="EMBL/GenBank/DDBJ databases">
        <title>Genomic Encyclopedia of Type Strains, Phase IV (KMG-IV): sequencing the most valuable type-strain genomes for metagenomic binning, comparative biology and taxonomic classification.</title>
        <authorList>
            <person name="Goeker M."/>
        </authorList>
    </citation>
    <scope>NUCLEOTIDE SEQUENCE [LARGE SCALE GENOMIC DNA]</scope>
    <source>
        <strain evidence="2 3">DSM 25620</strain>
    </source>
</reference>